<evidence type="ECO:0000256" key="1">
    <source>
        <dbReference type="SAM" id="MobiDB-lite"/>
    </source>
</evidence>
<feature type="transmembrane region" description="Helical" evidence="2">
    <location>
        <begin position="101"/>
        <end position="120"/>
    </location>
</feature>
<dbReference type="SUPFAM" id="SSF103473">
    <property type="entry name" value="MFS general substrate transporter"/>
    <property type="match status" value="1"/>
</dbReference>
<dbReference type="EMBL" id="CP051142">
    <property type="protein sequence ID" value="QIX00224.1"/>
    <property type="molecule type" value="Genomic_DNA"/>
</dbReference>
<keyword evidence="2" id="KW-0812">Transmembrane</keyword>
<feature type="region of interest" description="Disordered" evidence="1">
    <location>
        <begin position="1"/>
        <end position="23"/>
    </location>
</feature>
<keyword evidence="2" id="KW-1133">Transmembrane helix</keyword>
<dbReference type="PANTHER" id="PTHR37488:SF1">
    <property type="entry name" value="DUF1275 DOMAIN PROTEIN"/>
    <property type="match status" value="1"/>
</dbReference>
<reference evidence="3 4" key="1">
    <citation type="journal article" date="2016" name="Sci. Rep.">
        <title>Peltaster fructicola genome reveals evolution from an invasive phytopathogen to an ectophytic parasite.</title>
        <authorList>
            <person name="Xu C."/>
            <person name="Chen H."/>
            <person name="Gleason M.L."/>
            <person name="Xu J.R."/>
            <person name="Liu H."/>
            <person name="Zhang R."/>
            <person name="Sun G."/>
        </authorList>
    </citation>
    <scope>NUCLEOTIDE SEQUENCE [LARGE SCALE GENOMIC DNA]</scope>
    <source>
        <strain evidence="3 4">LNHT1506</strain>
    </source>
</reference>
<proteinExistence type="predicted"/>
<evidence type="ECO:0000313" key="3">
    <source>
        <dbReference type="EMBL" id="QIX00224.1"/>
    </source>
</evidence>
<feature type="compositionally biased region" description="Polar residues" evidence="1">
    <location>
        <begin position="1"/>
        <end position="15"/>
    </location>
</feature>
<feature type="transmembrane region" description="Helical" evidence="2">
    <location>
        <begin position="227"/>
        <end position="243"/>
    </location>
</feature>
<dbReference type="OrthoDB" id="5288586at2759"/>
<keyword evidence="4" id="KW-1185">Reference proteome</keyword>
<keyword evidence="2" id="KW-0472">Membrane</keyword>
<evidence type="ECO:0000313" key="4">
    <source>
        <dbReference type="Proteomes" id="UP000503462"/>
    </source>
</evidence>
<evidence type="ECO:0000256" key="2">
    <source>
        <dbReference type="SAM" id="Phobius"/>
    </source>
</evidence>
<dbReference type="InterPro" id="IPR036259">
    <property type="entry name" value="MFS_trans_sf"/>
</dbReference>
<sequence>MSSYNTGQTNGSHVTNGGRDDGETTALLKKPQGHAITDRLGKHLTAKLDRSWADLILLLCYVVTGLLDSSAVFIYGCFVSMQTGNTIYLGLGLIEPDASDRWIKSGISIVAFCFGSFCFSRLHQTFEPTKRWVLMASYTLQMLLIAGAALITTFGPEISKESPVTAWVAVPLVMIAIQSAGQTVTSRALQYNGTTSVVLTSSYTDLFSDPKLFTSSLRDNPERNRRLVAPFLLLAGALMGGLFEHDNVGLAGALWIATSIKALIVIIWFFWKADPKPEE</sequence>
<accession>A0A6H0XZR0</accession>
<feature type="transmembrane region" description="Helical" evidence="2">
    <location>
        <begin position="249"/>
        <end position="271"/>
    </location>
</feature>
<gene>
    <name evidence="3" type="ORF">AMS68_005741</name>
</gene>
<organism evidence="3 4">
    <name type="scientific">Peltaster fructicola</name>
    <dbReference type="NCBI Taxonomy" id="286661"/>
    <lineage>
        <taxon>Eukaryota</taxon>
        <taxon>Fungi</taxon>
        <taxon>Dikarya</taxon>
        <taxon>Ascomycota</taxon>
        <taxon>Pezizomycotina</taxon>
        <taxon>Dothideomycetes</taxon>
        <taxon>Dothideomycetes incertae sedis</taxon>
        <taxon>Peltaster</taxon>
    </lineage>
</organism>
<protein>
    <recommendedName>
        <fullName evidence="5">DUF1275 domain protein</fullName>
    </recommendedName>
</protein>
<feature type="transmembrane region" description="Helical" evidence="2">
    <location>
        <begin position="164"/>
        <end position="181"/>
    </location>
</feature>
<dbReference type="Proteomes" id="UP000503462">
    <property type="component" value="Chromosome 4"/>
</dbReference>
<dbReference type="PANTHER" id="PTHR37488">
    <property type="entry name" value="DUF1275 DOMAIN-CONTAINING PROTEIN"/>
    <property type="match status" value="1"/>
</dbReference>
<name>A0A6H0XZR0_9PEZI</name>
<dbReference type="InterPro" id="IPR010699">
    <property type="entry name" value="DUF1275"/>
</dbReference>
<dbReference type="AlphaFoldDB" id="A0A6H0XZR0"/>
<dbReference type="Pfam" id="PF06912">
    <property type="entry name" value="DUF1275"/>
    <property type="match status" value="1"/>
</dbReference>
<feature type="transmembrane region" description="Helical" evidence="2">
    <location>
        <begin position="55"/>
        <end position="81"/>
    </location>
</feature>
<feature type="transmembrane region" description="Helical" evidence="2">
    <location>
        <begin position="132"/>
        <end position="152"/>
    </location>
</feature>
<evidence type="ECO:0008006" key="5">
    <source>
        <dbReference type="Google" id="ProtNLM"/>
    </source>
</evidence>